<sequence>MNDKLKEKLKSTLIILEVPHEGHEKPNALQNPDLEPMPPSRRVWGFWSFFGYWGVPNITIWTWSTGSAMMALGLSIGHIMGALTLGNIIICIYTCLNSGPGSKYHIGYTVCQRIIFGVYGSGIGIMIRIILSIVFYGSQSWLGGLGMVVLYSSLSENFLNLKDTLPENLAMTTRDFLGFLSFQILQLFFYFMRPERMNKYVNFSCFITIVAFIGVFVTCLAKNGGPGEIYYEKVEMSKMRIGWMWLYSMTIWYGALSPDITNQSDFSRFASSKKKMYTGIISSIMVTGTIVPLFGLICASATKDLYGTEMWLPTDIVLEWLHSDYSPGLRAASFFLGFAFAASQLSFNVLANGFAGGMDLAGVFPKFINIRRGAFLTALLSWVVQPWNFYNTSSTFISVMSSFGVVVTPIIAIIVADFHVIRRQKIPLRDLYTTALDGTFYFTRGFNFRAIITWLVTTIPGIPGIAASVQATKVPTGFNHFFYGSILFSFLCPFILYIGVCKLFPFKNPGVNDEYDHFNVFTLEECTLMNMAPYVEVEIIEGIKNNLKGEDSSVHEKNPYDIVSTKV</sequence>
<proteinExistence type="inferred from homology"/>
<organism evidence="7 8">
    <name type="scientific">Debaryomyces fabryi</name>
    <dbReference type="NCBI Taxonomy" id="58627"/>
    <lineage>
        <taxon>Eukaryota</taxon>
        <taxon>Fungi</taxon>
        <taxon>Dikarya</taxon>
        <taxon>Ascomycota</taxon>
        <taxon>Saccharomycotina</taxon>
        <taxon>Pichiomycetes</taxon>
        <taxon>Debaryomycetaceae</taxon>
        <taxon>Debaryomyces</taxon>
    </lineage>
</organism>
<feature type="transmembrane region" description="Helical" evidence="6">
    <location>
        <begin position="372"/>
        <end position="390"/>
    </location>
</feature>
<dbReference type="GeneID" id="26842541"/>
<evidence type="ECO:0000256" key="5">
    <source>
        <dbReference type="ARBA" id="ARBA00023136"/>
    </source>
</evidence>
<feature type="transmembrane region" description="Helical" evidence="6">
    <location>
        <begin position="44"/>
        <end position="63"/>
    </location>
</feature>
<dbReference type="InterPro" id="IPR001248">
    <property type="entry name" value="Pur-cyt_permease"/>
</dbReference>
<protein>
    <recommendedName>
        <fullName evidence="9">Thiamine transporter</fullName>
    </recommendedName>
</protein>
<feature type="transmembrane region" description="Helical" evidence="6">
    <location>
        <begin position="176"/>
        <end position="193"/>
    </location>
</feature>
<feature type="transmembrane region" description="Helical" evidence="6">
    <location>
        <begin position="241"/>
        <end position="256"/>
    </location>
</feature>
<evidence type="ECO:0000313" key="8">
    <source>
        <dbReference type="Proteomes" id="UP000054251"/>
    </source>
</evidence>
<dbReference type="OrthoDB" id="2018619at2759"/>
<evidence type="ECO:0000256" key="1">
    <source>
        <dbReference type="ARBA" id="ARBA00004141"/>
    </source>
</evidence>
<keyword evidence="5 6" id="KW-0472">Membrane</keyword>
<dbReference type="GO" id="GO:0015205">
    <property type="term" value="F:nucleobase transmembrane transporter activity"/>
    <property type="evidence" value="ECO:0007669"/>
    <property type="project" value="TreeGrafter"/>
</dbReference>
<feature type="transmembrane region" description="Helical" evidence="6">
    <location>
        <begin position="200"/>
        <end position="221"/>
    </location>
</feature>
<dbReference type="AlphaFoldDB" id="A0A0V1PR50"/>
<dbReference type="InterPro" id="IPR045225">
    <property type="entry name" value="Uracil/uridine/allantoin_perm"/>
</dbReference>
<evidence type="ECO:0000256" key="6">
    <source>
        <dbReference type="SAM" id="Phobius"/>
    </source>
</evidence>
<accession>A0A0V1PR50</accession>
<evidence type="ECO:0000256" key="4">
    <source>
        <dbReference type="ARBA" id="ARBA00022989"/>
    </source>
</evidence>
<feature type="transmembrane region" description="Helical" evidence="6">
    <location>
        <begin position="69"/>
        <end position="93"/>
    </location>
</feature>
<name>A0A0V1PR50_9ASCO</name>
<keyword evidence="8" id="KW-1185">Reference proteome</keyword>
<dbReference type="PANTHER" id="PTHR30618:SF15">
    <property type="entry name" value="NICOTINAMIDE RIBOSIDE TRANSPORTER 1-RELATED"/>
    <property type="match status" value="1"/>
</dbReference>
<dbReference type="Proteomes" id="UP000054251">
    <property type="component" value="Unassembled WGS sequence"/>
</dbReference>
<reference evidence="7 8" key="1">
    <citation type="submission" date="2015-11" db="EMBL/GenBank/DDBJ databases">
        <title>The genome of Debaryomyces fabryi.</title>
        <authorList>
            <person name="Tafer H."/>
            <person name="Lopandic K."/>
        </authorList>
    </citation>
    <scope>NUCLEOTIDE SEQUENCE [LARGE SCALE GENOMIC DNA]</scope>
    <source>
        <strain evidence="7 8">CBS 789</strain>
    </source>
</reference>
<dbReference type="PANTHER" id="PTHR30618">
    <property type="entry name" value="NCS1 FAMILY PURINE/PYRIMIDINE TRANSPORTER"/>
    <property type="match status" value="1"/>
</dbReference>
<keyword evidence="3 6" id="KW-0812">Transmembrane</keyword>
<comment type="caution">
    <text evidence="7">The sequence shown here is derived from an EMBL/GenBank/DDBJ whole genome shotgun (WGS) entry which is preliminary data.</text>
</comment>
<feature type="transmembrane region" description="Helical" evidence="6">
    <location>
        <begin position="114"/>
        <end position="137"/>
    </location>
</feature>
<dbReference type="GO" id="GO:0005886">
    <property type="term" value="C:plasma membrane"/>
    <property type="evidence" value="ECO:0007669"/>
    <property type="project" value="TreeGrafter"/>
</dbReference>
<dbReference type="EMBL" id="LMYN01000225">
    <property type="protein sequence ID" value="KRZ98704.1"/>
    <property type="molecule type" value="Genomic_DNA"/>
</dbReference>
<feature type="transmembrane region" description="Helical" evidence="6">
    <location>
        <begin position="277"/>
        <end position="302"/>
    </location>
</feature>
<feature type="transmembrane region" description="Helical" evidence="6">
    <location>
        <begin position="481"/>
        <end position="500"/>
    </location>
</feature>
<keyword evidence="4 6" id="KW-1133">Transmembrane helix</keyword>
<evidence type="ECO:0000313" key="7">
    <source>
        <dbReference type="EMBL" id="KRZ98704.1"/>
    </source>
</evidence>
<dbReference type="NCBIfam" id="TIGR00800">
    <property type="entry name" value="ncs1"/>
    <property type="match status" value="1"/>
</dbReference>
<feature type="transmembrane region" description="Helical" evidence="6">
    <location>
        <begin position="331"/>
        <end position="351"/>
    </location>
</feature>
<comment type="subcellular location">
    <subcellularLocation>
        <location evidence="1">Membrane</location>
        <topology evidence="1">Multi-pass membrane protein</topology>
    </subcellularLocation>
</comment>
<dbReference type="Pfam" id="PF02133">
    <property type="entry name" value="Transp_cyt_pur"/>
    <property type="match status" value="1"/>
</dbReference>
<gene>
    <name evidence="7" type="ORF">AC631_05532</name>
</gene>
<evidence type="ECO:0000256" key="3">
    <source>
        <dbReference type="ARBA" id="ARBA00022692"/>
    </source>
</evidence>
<feature type="transmembrane region" description="Helical" evidence="6">
    <location>
        <begin position="396"/>
        <end position="421"/>
    </location>
</feature>
<evidence type="ECO:0000256" key="2">
    <source>
        <dbReference type="ARBA" id="ARBA00008974"/>
    </source>
</evidence>
<evidence type="ECO:0008006" key="9">
    <source>
        <dbReference type="Google" id="ProtNLM"/>
    </source>
</evidence>
<dbReference type="Gene3D" id="1.10.4160.10">
    <property type="entry name" value="Hydantoin permease"/>
    <property type="match status" value="1"/>
</dbReference>
<feature type="transmembrane region" description="Helical" evidence="6">
    <location>
        <begin position="451"/>
        <end position="469"/>
    </location>
</feature>
<dbReference type="InterPro" id="IPR012681">
    <property type="entry name" value="NCS1"/>
</dbReference>
<comment type="similarity">
    <text evidence="2">Belongs to the purine-cytosine permease (2.A.39) family.</text>
</comment>
<dbReference type="RefSeq" id="XP_015464807.1">
    <property type="nucleotide sequence ID" value="XM_015614361.1"/>
</dbReference>
<dbReference type="CDD" id="cd11482">
    <property type="entry name" value="SLC-NCS1sbd_NRT1-like"/>
    <property type="match status" value="1"/>
</dbReference>